<dbReference type="InterPro" id="IPR036378">
    <property type="entry name" value="FAS1_dom_sf"/>
</dbReference>
<name>A0A507FFH3_9FUNG</name>
<keyword evidence="1" id="KW-0812">Transmembrane</keyword>
<dbReference type="PROSITE" id="PS50213">
    <property type="entry name" value="FAS1"/>
    <property type="match status" value="1"/>
</dbReference>
<accession>A0A507FFH3</accession>
<organism evidence="3 4">
    <name type="scientific">Chytriomyces confervae</name>
    <dbReference type="NCBI Taxonomy" id="246404"/>
    <lineage>
        <taxon>Eukaryota</taxon>
        <taxon>Fungi</taxon>
        <taxon>Fungi incertae sedis</taxon>
        <taxon>Chytridiomycota</taxon>
        <taxon>Chytridiomycota incertae sedis</taxon>
        <taxon>Chytridiomycetes</taxon>
        <taxon>Chytridiales</taxon>
        <taxon>Chytriomycetaceae</taxon>
        <taxon>Chytriomyces</taxon>
    </lineage>
</organism>
<evidence type="ECO:0000313" key="3">
    <source>
        <dbReference type="EMBL" id="TPX75101.1"/>
    </source>
</evidence>
<feature type="domain" description="FAS1" evidence="2">
    <location>
        <begin position="88"/>
        <end position="210"/>
    </location>
</feature>
<dbReference type="STRING" id="246404.A0A507FFH3"/>
<dbReference type="SMART" id="SM00554">
    <property type="entry name" value="FAS1"/>
    <property type="match status" value="1"/>
</dbReference>
<dbReference type="Pfam" id="PF02469">
    <property type="entry name" value="Fasciclin"/>
    <property type="match status" value="1"/>
</dbReference>
<dbReference type="InterPro" id="IPR000782">
    <property type="entry name" value="FAS1_domain"/>
</dbReference>
<dbReference type="OrthoDB" id="286301at2759"/>
<protein>
    <recommendedName>
        <fullName evidence="2">FAS1 domain-containing protein</fullName>
    </recommendedName>
</protein>
<evidence type="ECO:0000256" key="1">
    <source>
        <dbReference type="SAM" id="Phobius"/>
    </source>
</evidence>
<sequence>MRTHSCVEAATANEEASARATARALRWWQLDKLPLFLKSLEGDEVKASGSSAKGITITSAFNANTTNVVSSMAFSGGIVHFIDATLTPPTDIVTVAKQTKLTALLNAIMTAGLVDTIVNLKTATVFAPSDQAFAAISATAAKLSKGATEAAEAKNLPSVGTAASGQMISVQSDGATLLVKGGGNKNPSKVVVADVVVIGPLVVHVLDQVLLPWNLSAGVGSIVALNAAIWMALFIL</sequence>
<keyword evidence="1" id="KW-0472">Membrane</keyword>
<feature type="transmembrane region" description="Helical" evidence="1">
    <location>
        <begin position="217"/>
        <end position="235"/>
    </location>
</feature>
<gene>
    <name evidence="3" type="ORF">CcCBS67573_g03619</name>
</gene>
<proteinExistence type="predicted"/>
<evidence type="ECO:0000259" key="2">
    <source>
        <dbReference type="PROSITE" id="PS50213"/>
    </source>
</evidence>
<dbReference type="Gene3D" id="2.30.180.10">
    <property type="entry name" value="FAS1 domain"/>
    <property type="match status" value="1"/>
</dbReference>
<keyword evidence="4" id="KW-1185">Reference proteome</keyword>
<dbReference type="SUPFAM" id="SSF82153">
    <property type="entry name" value="FAS1 domain"/>
    <property type="match status" value="1"/>
</dbReference>
<dbReference type="EMBL" id="QEAP01000095">
    <property type="protein sequence ID" value="TPX75101.1"/>
    <property type="molecule type" value="Genomic_DNA"/>
</dbReference>
<reference evidence="3 4" key="1">
    <citation type="journal article" date="2019" name="Sci. Rep.">
        <title>Comparative genomics of chytrid fungi reveal insights into the obligate biotrophic and pathogenic lifestyle of Synchytrium endobioticum.</title>
        <authorList>
            <person name="van de Vossenberg B.T.L.H."/>
            <person name="Warris S."/>
            <person name="Nguyen H.D.T."/>
            <person name="van Gent-Pelzer M.P.E."/>
            <person name="Joly D.L."/>
            <person name="van de Geest H.C."/>
            <person name="Bonants P.J.M."/>
            <person name="Smith D.S."/>
            <person name="Levesque C.A."/>
            <person name="van der Lee T.A.J."/>
        </authorList>
    </citation>
    <scope>NUCLEOTIDE SEQUENCE [LARGE SCALE GENOMIC DNA]</scope>
    <source>
        <strain evidence="3 4">CBS 675.73</strain>
    </source>
</reference>
<evidence type="ECO:0000313" key="4">
    <source>
        <dbReference type="Proteomes" id="UP000320333"/>
    </source>
</evidence>
<comment type="caution">
    <text evidence="3">The sequence shown here is derived from an EMBL/GenBank/DDBJ whole genome shotgun (WGS) entry which is preliminary data.</text>
</comment>
<dbReference type="AlphaFoldDB" id="A0A507FFH3"/>
<keyword evidence="1" id="KW-1133">Transmembrane helix</keyword>
<dbReference type="Proteomes" id="UP000320333">
    <property type="component" value="Unassembled WGS sequence"/>
</dbReference>